<accession>A0ABQ8U3R2</accession>
<sequence>MWLSVTGTDSLRRSEVDALIPWVKKTLSGKVQNVRITKRLDSHPCVVTVEEMAAARHFIRTQSHLMNEESRFALLQPQLELNPR</sequence>
<keyword evidence="2" id="KW-0143">Chaperone</keyword>
<dbReference type="EMBL" id="JAJSOF020000001">
    <property type="protein sequence ID" value="KAJ4452089.1"/>
    <property type="molecule type" value="Genomic_DNA"/>
</dbReference>
<keyword evidence="4" id="KW-1185">Reference proteome</keyword>
<organism evidence="3 4">
    <name type="scientific">Periplaneta americana</name>
    <name type="common">American cockroach</name>
    <name type="synonym">Blatta americana</name>
    <dbReference type="NCBI Taxonomy" id="6978"/>
    <lineage>
        <taxon>Eukaryota</taxon>
        <taxon>Metazoa</taxon>
        <taxon>Ecdysozoa</taxon>
        <taxon>Arthropoda</taxon>
        <taxon>Hexapoda</taxon>
        <taxon>Insecta</taxon>
        <taxon>Pterygota</taxon>
        <taxon>Neoptera</taxon>
        <taxon>Polyneoptera</taxon>
        <taxon>Dictyoptera</taxon>
        <taxon>Blattodea</taxon>
        <taxon>Blattoidea</taxon>
        <taxon>Blattidae</taxon>
        <taxon>Blattinae</taxon>
        <taxon>Periplaneta</taxon>
    </lineage>
</organism>
<dbReference type="Pfam" id="PF00183">
    <property type="entry name" value="HSP90"/>
    <property type="match status" value="1"/>
</dbReference>
<protein>
    <submittedName>
        <fullName evidence="3">Uncharacterized protein</fullName>
    </submittedName>
</protein>
<dbReference type="SUPFAM" id="SSF110942">
    <property type="entry name" value="HSP90 C-terminal domain"/>
    <property type="match status" value="1"/>
</dbReference>
<evidence type="ECO:0000256" key="2">
    <source>
        <dbReference type="ARBA" id="ARBA00023186"/>
    </source>
</evidence>
<name>A0ABQ8U3R2_PERAM</name>
<evidence type="ECO:0000313" key="3">
    <source>
        <dbReference type="EMBL" id="KAJ4452089.1"/>
    </source>
</evidence>
<dbReference type="InterPro" id="IPR037196">
    <property type="entry name" value="HSP90_C"/>
</dbReference>
<comment type="caution">
    <text evidence="3">The sequence shown here is derived from an EMBL/GenBank/DDBJ whole genome shotgun (WGS) entry which is preliminary data.</text>
</comment>
<evidence type="ECO:0000256" key="1">
    <source>
        <dbReference type="ARBA" id="ARBA00008239"/>
    </source>
</evidence>
<dbReference type="Proteomes" id="UP001148838">
    <property type="component" value="Unassembled WGS sequence"/>
</dbReference>
<gene>
    <name evidence="3" type="ORF">ANN_03605</name>
</gene>
<dbReference type="InterPro" id="IPR001404">
    <property type="entry name" value="Hsp90_fam"/>
</dbReference>
<proteinExistence type="inferred from homology"/>
<dbReference type="Gene3D" id="1.20.120.790">
    <property type="entry name" value="Heat shock protein 90, C-terminal domain"/>
    <property type="match status" value="1"/>
</dbReference>
<comment type="similarity">
    <text evidence="1">Belongs to the heat shock protein 90 family.</text>
</comment>
<evidence type="ECO:0000313" key="4">
    <source>
        <dbReference type="Proteomes" id="UP001148838"/>
    </source>
</evidence>
<reference evidence="3 4" key="1">
    <citation type="journal article" date="2022" name="Allergy">
        <title>Genome assembly and annotation of Periplaneta americana reveal a comprehensive cockroach allergen profile.</title>
        <authorList>
            <person name="Wang L."/>
            <person name="Xiong Q."/>
            <person name="Saelim N."/>
            <person name="Wang L."/>
            <person name="Nong W."/>
            <person name="Wan A.T."/>
            <person name="Shi M."/>
            <person name="Liu X."/>
            <person name="Cao Q."/>
            <person name="Hui J.H.L."/>
            <person name="Sookrung N."/>
            <person name="Leung T.F."/>
            <person name="Tungtrongchitr A."/>
            <person name="Tsui S.K.W."/>
        </authorList>
    </citation>
    <scope>NUCLEOTIDE SEQUENCE [LARGE SCALE GENOMIC DNA]</scope>
    <source>
        <strain evidence="3">PWHHKU_190912</strain>
    </source>
</reference>